<feature type="transmembrane region" description="Helical" evidence="23">
    <location>
        <begin position="311"/>
        <end position="338"/>
    </location>
</feature>
<name>A0A098BPR7_9NOCA</name>
<dbReference type="GO" id="GO:0015648">
    <property type="term" value="F:lipid-linked peptidoglycan transporter activity"/>
    <property type="evidence" value="ECO:0007669"/>
    <property type="project" value="TreeGrafter"/>
</dbReference>
<keyword evidence="8" id="KW-0133">Cell shape</keyword>
<evidence type="ECO:0000256" key="4">
    <source>
        <dbReference type="ARBA" id="ARBA00022618"/>
    </source>
</evidence>
<feature type="compositionally biased region" description="Basic and acidic residues" evidence="22">
    <location>
        <begin position="462"/>
        <end position="480"/>
    </location>
</feature>
<keyword evidence="10 23" id="KW-1133">Transmembrane helix</keyword>
<feature type="compositionally biased region" description="Basic residues" evidence="22">
    <location>
        <begin position="488"/>
        <end position="499"/>
    </location>
</feature>
<evidence type="ECO:0000313" key="25">
    <source>
        <dbReference type="Proteomes" id="UP000042997"/>
    </source>
</evidence>
<keyword evidence="9" id="KW-0573">Peptidoglycan synthesis</keyword>
<evidence type="ECO:0000256" key="6">
    <source>
        <dbReference type="ARBA" id="ARBA00022679"/>
    </source>
</evidence>
<comment type="function">
    <text evidence="21">Peptidoglycan polymerase that is essential for cell division.</text>
</comment>
<evidence type="ECO:0000256" key="11">
    <source>
        <dbReference type="ARBA" id="ARBA00023136"/>
    </source>
</evidence>
<feature type="region of interest" description="Disordered" evidence="22">
    <location>
        <begin position="1"/>
        <end position="37"/>
    </location>
</feature>
<dbReference type="GO" id="GO:0008360">
    <property type="term" value="P:regulation of cell shape"/>
    <property type="evidence" value="ECO:0007669"/>
    <property type="project" value="UniProtKB-KW"/>
</dbReference>
<evidence type="ECO:0000256" key="17">
    <source>
        <dbReference type="ARBA" id="ARBA00041185"/>
    </source>
</evidence>
<dbReference type="EC" id="2.4.99.28" evidence="19"/>
<feature type="compositionally biased region" description="Polar residues" evidence="22">
    <location>
        <begin position="11"/>
        <end position="29"/>
    </location>
</feature>
<evidence type="ECO:0000256" key="23">
    <source>
        <dbReference type="SAM" id="Phobius"/>
    </source>
</evidence>
<evidence type="ECO:0000256" key="22">
    <source>
        <dbReference type="SAM" id="MobiDB-lite"/>
    </source>
</evidence>
<keyword evidence="12" id="KW-0131">Cell cycle</keyword>
<feature type="transmembrane region" description="Helical" evidence="23">
    <location>
        <begin position="235"/>
        <end position="255"/>
    </location>
</feature>
<gene>
    <name evidence="24" type="primary">ftsW</name>
    <name evidence="24" type="ORF">RHRU231_670029</name>
</gene>
<dbReference type="GO" id="GO:0008955">
    <property type="term" value="F:peptidoglycan glycosyltransferase activity"/>
    <property type="evidence" value="ECO:0007669"/>
    <property type="project" value="UniProtKB-EC"/>
</dbReference>
<evidence type="ECO:0000256" key="20">
    <source>
        <dbReference type="ARBA" id="ARBA00049902"/>
    </source>
</evidence>
<evidence type="ECO:0000256" key="3">
    <source>
        <dbReference type="ARBA" id="ARBA00022475"/>
    </source>
</evidence>
<comment type="catalytic activity">
    <reaction evidence="20">
        <text>[GlcNAc-(1-&gt;4)-Mur2Ac(oyl-L-Ala-gamma-D-Glu-L-Lys-D-Ala-D-Ala)](n)-di-trans,octa-cis-undecaprenyl diphosphate + beta-D-GlcNAc-(1-&gt;4)-Mur2Ac(oyl-L-Ala-gamma-D-Glu-L-Lys-D-Ala-D-Ala)-di-trans,octa-cis-undecaprenyl diphosphate = [GlcNAc-(1-&gt;4)-Mur2Ac(oyl-L-Ala-gamma-D-Glu-L-Lys-D-Ala-D-Ala)](n+1)-di-trans,octa-cis-undecaprenyl diphosphate + di-trans,octa-cis-undecaprenyl diphosphate + H(+)</text>
        <dbReference type="Rhea" id="RHEA:23708"/>
        <dbReference type="Rhea" id="RHEA-COMP:9602"/>
        <dbReference type="Rhea" id="RHEA-COMP:9603"/>
        <dbReference type="ChEBI" id="CHEBI:15378"/>
        <dbReference type="ChEBI" id="CHEBI:58405"/>
        <dbReference type="ChEBI" id="CHEBI:60033"/>
        <dbReference type="ChEBI" id="CHEBI:78435"/>
        <dbReference type="EC" id="2.4.99.28"/>
    </reaction>
</comment>
<feature type="transmembrane region" description="Helical" evidence="23">
    <location>
        <begin position="350"/>
        <end position="374"/>
    </location>
</feature>
<dbReference type="InterPro" id="IPR018365">
    <property type="entry name" value="Cell_cycle_FtsW-rel_CS"/>
</dbReference>
<keyword evidence="6" id="KW-0808">Transferase</keyword>
<evidence type="ECO:0000256" key="13">
    <source>
        <dbReference type="ARBA" id="ARBA00023316"/>
    </source>
</evidence>
<keyword evidence="13" id="KW-0961">Cell wall biogenesis/degradation</keyword>
<feature type="transmembrane region" description="Helical" evidence="23">
    <location>
        <begin position="211"/>
        <end position="228"/>
    </location>
</feature>
<organism evidence="24 25">
    <name type="scientific">Rhodococcus ruber</name>
    <dbReference type="NCBI Taxonomy" id="1830"/>
    <lineage>
        <taxon>Bacteria</taxon>
        <taxon>Bacillati</taxon>
        <taxon>Actinomycetota</taxon>
        <taxon>Actinomycetes</taxon>
        <taxon>Mycobacteriales</taxon>
        <taxon>Nocardiaceae</taxon>
        <taxon>Rhodococcus</taxon>
    </lineage>
</organism>
<dbReference type="Pfam" id="PF01098">
    <property type="entry name" value="FTSW_RODA_SPOVE"/>
    <property type="match status" value="1"/>
</dbReference>
<evidence type="ECO:0000256" key="21">
    <source>
        <dbReference type="ARBA" id="ARBA00049966"/>
    </source>
</evidence>
<comment type="subcellular location">
    <subcellularLocation>
        <location evidence="1">Cell membrane</location>
        <topology evidence="1">Multi-pass membrane protein</topology>
    </subcellularLocation>
</comment>
<dbReference type="eggNOG" id="COG0772">
    <property type="taxonomic scope" value="Bacteria"/>
</dbReference>
<keyword evidence="4" id="KW-0132">Cell division</keyword>
<reference evidence="24 25" key="1">
    <citation type="journal article" date="2014" name="Genome Announc.">
        <title>Draft Genome Sequence of Propane- and Butane-Oxidizing Actinobacterium Rhodococcus ruber IEGM 231.</title>
        <authorList>
            <person name="Ivshina I.B."/>
            <person name="Kuyukina M.S."/>
            <person name="Krivoruchko A.V."/>
            <person name="Barbe V."/>
            <person name="Fischer C."/>
        </authorList>
    </citation>
    <scope>NUCLEOTIDE SEQUENCE [LARGE SCALE GENOMIC DNA]</scope>
</reference>
<keyword evidence="7 23" id="KW-0812">Transmembrane</keyword>
<dbReference type="GO" id="GO:0005886">
    <property type="term" value="C:plasma membrane"/>
    <property type="evidence" value="ECO:0007669"/>
    <property type="project" value="UniProtKB-SubCell"/>
</dbReference>
<evidence type="ECO:0000256" key="19">
    <source>
        <dbReference type="ARBA" id="ARBA00044770"/>
    </source>
</evidence>
<evidence type="ECO:0000256" key="7">
    <source>
        <dbReference type="ARBA" id="ARBA00022692"/>
    </source>
</evidence>
<feature type="transmembrane region" description="Helical" evidence="23">
    <location>
        <begin position="97"/>
        <end position="115"/>
    </location>
</feature>
<dbReference type="EMBL" id="CCSD01000080">
    <property type="protein sequence ID" value="CDZ90220.1"/>
    <property type="molecule type" value="Genomic_DNA"/>
</dbReference>
<dbReference type="GO" id="GO:0009252">
    <property type="term" value="P:peptidoglycan biosynthetic process"/>
    <property type="evidence" value="ECO:0007669"/>
    <property type="project" value="UniProtKB-UniPathway"/>
</dbReference>
<feature type="transmembrane region" description="Helical" evidence="23">
    <location>
        <begin position="386"/>
        <end position="409"/>
    </location>
</feature>
<dbReference type="GO" id="GO:0032153">
    <property type="term" value="C:cell division site"/>
    <property type="evidence" value="ECO:0007669"/>
    <property type="project" value="TreeGrafter"/>
</dbReference>
<dbReference type="GO" id="GO:0071555">
    <property type="term" value="P:cell wall organization"/>
    <property type="evidence" value="ECO:0007669"/>
    <property type="project" value="UniProtKB-KW"/>
</dbReference>
<feature type="transmembrane region" description="Helical" evidence="23">
    <location>
        <begin position="58"/>
        <end position="77"/>
    </location>
</feature>
<protein>
    <recommendedName>
        <fullName evidence="17">Probable peptidoglycan glycosyltransferase FtsW</fullName>
        <ecNumber evidence="19">2.4.99.28</ecNumber>
    </recommendedName>
    <alternativeName>
        <fullName evidence="18">Cell division protein FtsW</fullName>
    </alternativeName>
    <alternativeName>
        <fullName evidence="15">Cell wall polymerase</fullName>
    </alternativeName>
    <alternativeName>
        <fullName evidence="14">Peptidoglycan polymerase</fullName>
    </alternativeName>
</protein>
<dbReference type="Proteomes" id="UP000042997">
    <property type="component" value="Unassembled WGS sequence"/>
</dbReference>
<evidence type="ECO:0000256" key="12">
    <source>
        <dbReference type="ARBA" id="ARBA00023306"/>
    </source>
</evidence>
<evidence type="ECO:0000256" key="10">
    <source>
        <dbReference type="ARBA" id="ARBA00022989"/>
    </source>
</evidence>
<accession>A0A098BPR7</accession>
<dbReference type="UniPathway" id="UPA00219"/>
<comment type="pathway">
    <text evidence="2">Cell wall biogenesis; peptidoglycan biosynthesis.</text>
</comment>
<dbReference type="InterPro" id="IPR001182">
    <property type="entry name" value="FtsW/RodA"/>
</dbReference>
<evidence type="ECO:0000256" key="15">
    <source>
        <dbReference type="ARBA" id="ARBA00033270"/>
    </source>
</evidence>
<evidence type="ECO:0000256" key="1">
    <source>
        <dbReference type="ARBA" id="ARBA00004651"/>
    </source>
</evidence>
<evidence type="ECO:0000256" key="16">
    <source>
        <dbReference type="ARBA" id="ARBA00038053"/>
    </source>
</evidence>
<feature type="region of interest" description="Disordered" evidence="22">
    <location>
        <begin position="437"/>
        <end position="499"/>
    </location>
</feature>
<keyword evidence="3" id="KW-1003">Cell membrane</keyword>
<dbReference type="AlphaFoldDB" id="A0A098BPR7"/>
<evidence type="ECO:0000256" key="18">
    <source>
        <dbReference type="ARBA" id="ARBA00041418"/>
    </source>
</evidence>
<dbReference type="NCBIfam" id="TIGR02614">
    <property type="entry name" value="ftsW"/>
    <property type="match status" value="1"/>
</dbReference>
<keyword evidence="5" id="KW-0328">Glycosyltransferase</keyword>
<evidence type="ECO:0000313" key="24">
    <source>
        <dbReference type="EMBL" id="CDZ90220.1"/>
    </source>
</evidence>
<evidence type="ECO:0000256" key="5">
    <source>
        <dbReference type="ARBA" id="ARBA00022676"/>
    </source>
</evidence>
<dbReference type="GO" id="GO:0051301">
    <property type="term" value="P:cell division"/>
    <property type="evidence" value="ECO:0007669"/>
    <property type="project" value="UniProtKB-KW"/>
</dbReference>
<dbReference type="PANTHER" id="PTHR30474">
    <property type="entry name" value="CELL CYCLE PROTEIN"/>
    <property type="match status" value="1"/>
</dbReference>
<sequence>MRSWDDEPVSSGRNGSTDESARTRSAPTSDETEGSASGRGLRLWFDSWAARPLHDFQTLVGVTLLLVVLGLMMVLSSSSVESLLSLGSPYARFVPQLLYAVVGLAIFVAVVRLPTTVLRRGAPWFLGFAFVLLILVLIPGIGSEVYGAQSWIFIGSVSFQPSEVAKVALVIWTAHMVATAAERRVDVHRVLRPIGAVSFTVLAMVVLQRDLGTAVTIAIIVMAVLWFGRFHARIVAAMAAVGVLGIALFTATVGYRSDRIRAFLNPDADPQGINYQATQAKYALANGGLFGQGLGQSNSKWSYLPQAYNDFIFAIIGEELGAVGALLVIGLFAAVLWVGLRVALRSTDPFLRMLSAVATMWIVLQAFINIAYVVGLLPVTGLQLPLISAGGTSMLTTLLMFGLIAHAAYREPEARVSLDSSTSPRLVTRIFGRPRVGAAPRPVRAPKIRRPARPDPTARGTHSAESRTARQARGRAEPRTTDTTGRPAGRRRTPKPTSR</sequence>
<dbReference type="PROSITE" id="PS00428">
    <property type="entry name" value="FTSW_RODA_SPOVE"/>
    <property type="match status" value="1"/>
</dbReference>
<dbReference type="PANTHER" id="PTHR30474:SF2">
    <property type="entry name" value="PEPTIDOGLYCAN GLYCOSYLTRANSFERASE FTSW-RELATED"/>
    <property type="match status" value="1"/>
</dbReference>
<dbReference type="InterPro" id="IPR013437">
    <property type="entry name" value="FtsW"/>
</dbReference>
<comment type="similarity">
    <text evidence="16">Belongs to the SEDS family. FtsW subfamily.</text>
</comment>
<evidence type="ECO:0000256" key="8">
    <source>
        <dbReference type="ARBA" id="ARBA00022960"/>
    </source>
</evidence>
<evidence type="ECO:0000256" key="9">
    <source>
        <dbReference type="ARBA" id="ARBA00022984"/>
    </source>
</evidence>
<keyword evidence="11 23" id="KW-0472">Membrane</keyword>
<feature type="transmembrane region" description="Helical" evidence="23">
    <location>
        <begin position="122"/>
        <end position="141"/>
    </location>
</feature>
<evidence type="ECO:0000256" key="2">
    <source>
        <dbReference type="ARBA" id="ARBA00004752"/>
    </source>
</evidence>
<proteinExistence type="inferred from homology"/>
<evidence type="ECO:0000256" key="14">
    <source>
        <dbReference type="ARBA" id="ARBA00032370"/>
    </source>
</evidence>